<dbReference type="EMBL" id="FOTF01000019">
    <property type="protein sequence ID" value="SFL43915.1"/>
    <property type="molecule type" value="Genomic_DNA"/>
</dbReference>
<proteinExistence type="predicted"/>
<keyword evidence="2" id="KW-1185">Reference proteome</keyword>
<protein>
    <submittedName>
        <fullName evidence="1">Uncharacterized protein</fullName>
    </submittedName>
</protein>
<reference evidence="1 2" key="1">
    <citation type="submission" date="2016-10" db="EMBL/GenBank/DDBJ databases">
        <authorList>
            <person name="de Groot N.N."/>
        </authorList>
    </citation>
    <scope>NUCLEOTIDE SEQUENCE [LARGE SCALE GENOMIC DNA]</scope>
    <source>
        <strain evidence="1 2">DSM 16199</strain>
    </source>
</reference>
<accession>A0A1I4HP24</accession>
<name>A0A1I4HP24_9RHOB</name>
<sequence length="92" mass="10048">MALMEQWGTLTPEGLGSLRRQQDLGLGAAVRRYYDFPQGTPSTTLEWMSCIALQAATCAMRTLAKMNCAARSTKSSRCIGLINSITNGKFPM</sequence>
<organism evidence="1 2">
    <name type="scientific">Loktanella salsilacus</name>
    <dbReference type="NCBI Taxonomy" id="195913"/>
    <lineage>
        <taxon>Bacteria</taxon>
        <taxon>Pseudomonadati</taxon>
        <taxon>Pseudomonadota</taxon>
        <taxon>Alphaproteobacteria</taxon>
        <taxon>Rhodobacterales</taxon>
        <taxon>Roseobacteraceae</taxon>
        <taxon>Loktanella</taxon>
    </lineage>
</organism>
<evidence type="ECO:0000313" key="1">
    <source>
        <dbReference type="EMBL" id="SFL43915.1"/>
    </source>
</evidence>
<dbReference type="AlphaFoldDB" id="A0A1I4HP24"/>
<dbReference type="Proteomes" id="UP000199550">
    <property type="component" value="Unassembled WGS sequence"/>
</dbReference>
<evidence type="ECO:0000313" key="2">
    <source>
        <dbReference type="Proteomes" id="UP000199550"/>
    </source>
</evidence>
<gene>
    <name evidence="1" type="ORF">SAMN04488004_1198</name>
</gene>
<dbReference type="STRING" id="195913.SAMN04488004_1198"/>